<proteinExistence type="predicted"/>
<gene>
    <name evidence="3" type="ORF">GCM10009550_01200</name>
</gene>
<evidence type="ECO:0000313" key="3">
    <source>
        <dbReference type="EMBL" id="GAA0935888.1"/>
    </source>
</evidence>
<dbReference type="Pfam" id="PF14361">
    <property type="entry name" value="RsbRD_N"/>
    <property type="match status" value="1"/>
</dbReference>
<dbReference type="PANTHER" id="PTHR33744:SF7">
    <property type="entry name" value="PUCR FAMILY TRANSCRIPTIONAL REGULATOR"/>
    <property type="match status" value="1"/>
</dbReference>
<feature type="domain" description="RsbT co-antagonist protein RsbRD N-terminal" evidence="2">
    <location>
        <begin position="15"/>
        <end position="148"/>
    </location>
</feature>
<evidence type="ECO:0000259" key="2">
    <source>
        <dbReference type="Pfam" id="PF14361"/>
    </source>
</evidence>
<comment type="caution">
    <text evidence="3">The sequence shown here is derived from an EMBL/GenBank/DDBJ whole genome shotgun (WGS) entry which is preliminary data.</text>
</comment>
<evidence type="ECO:0000313" key="4">
    <source>
        <dbReference type="Proteomes" id="UP001500665"/>
    </source>
</evidence>
<dbReference type="InterPro" id="IPR042070">
    <property type="entry name" value="PucR_C-HTH_sf"/>
</dbReference>
<dbReference type="PANTHER" id="PTHR33744">
    <property type="entry name" value="CARBOHYDRATE DIACID REGULATOR"/>
    <property type="match status" value="1"/>
</dbReference>
<dbReference type="InterPro" id="IPR025751">
    <property type="entry name" value="RsbRD_N_dom"/>
</dbReference>
<dbReference type="RefSeq" id="WP_344235467.1">
    <property type="nucleotide sequence ID" value="NZ_BAAAHH010000001.1"/>
</dbReference>
<dbReference type="Gene3D" id="1.10.10.2840">
    <property type="entry name" value="PucR C-terminal helix-turn-helix domain"/>
    <property type="match status" value="1"/>
</dbReference>
<dbReference type="Proteomes" id="UP001500665">
    <property type="component" value="Unassembled WGS sequence"/>
</dbReference>
<protein>
    <submittedName>
        <fullName evidence="3">Helix-turn-helix domain-containing protein</fullName>
    </submittedName>
</protein>
<name>A0ABN1Q121_9ACTN</name>
<organism evidence="3 4">
    <name type="scientific">Actinocorallia libanotica</name>
    <dbReference type="NCBI Taxonomy" id="46162"/>
    <lineage>
        <taxon>Bacteria</taxon>
        <taxon>Bacillati</taxon>
        <taxon>Actinomycetota</taxon>
        <taxon>Actinomycetes</taxon>
        <taxon>Streptosporangiales</taxon>
        <taxon>Thermomonosporaceae</taxon>
        <taxon>Actinocorallia</taxon>
    </lineage>
</organism>
<dbReference type="InterPro" id="IPR025736">
    <property type="entry name" value="PucR_C-HTH_dom"/>
</dbReference>
<dbReference type="Pfam" id="PF13556">
    <property type="entry name" value="HTH_30"/>
    <property type="match status" value="1"/>
</dbReference>
<keyword evidence="4" id="KW-1185">Reference proteome</keyword>
<accession>A0ABN1Q121</accession>
<sequence length="355" mass="38030">MERLLGLLGEAGLDPALVEEAVRAARTRSPLVAELPEDEVRRHVRALVGAAFAALASGDPERTDLRAAEELGAARARQGVPLVALLDGFQAGRSLLVRTVVDRGRREGVPADDLLEAVTRIDAIATALEHRMVHAHRVAELELAGTARDIRVQRLRRLLHGEQAGDRPRRVVVTDVGDPAEARLLEPVLAGPSGLAGLVDGRLAALVPAPPAAMPQGGPRGVVSPLVPPERVPAMYRLCGRALELGEPGMRPLAELALPVALAAEPELGSLLAGELLAGLDAADPFHRALAATALAHLEHACRIEPAAEALHVHPNTVKYRLRRFRRLTGHAADRPSAPEALRLWWALRTFLARW</sequence>
<dbReference type="InterPro" id="IPR051448">
    <property type="entry name" value="CdaR-like_regulators"/>
</dbReference>
<dbReference type="EMBL" id="BAAAHH010000001">
    <property type="protein sequence ID" value="GAA0935888.1"/>
    <property type="molecule type" value="Genomic_DNA"/>
</dbReference>
<reference evidence="3 4" key="1">
    <citation type="journal article" date="2019" name="Int. J. Syst. Evol. Microbiol.">
        <title>The Global Catalogue of Microorganisms (GCM) 10K type strain sequencing project: providing services to taxonomists for standard genome sequencing and annotation.</title>
        <authorList>
            <consortium name="The Broad Institute Genomics Platform"/>
            <consortium name="The Broad Institute Genome Sequencing Center for Infectious Disease"/>
            <person name="Wu L."/>
            <person name="Ma J."/>
        </authorList>
    </citation>
    <scope>NUCLEOTIDE SEQUENCE [LARGE SCALE GENOMIC DNA]</scope>
    <source>
        <strain evidence="3 4">JCM 10696</strain>
    </source>
</reference>
<feature type="domain" description="PucR C-terminal helix-turn-helix" evidence="1">
    <location>
        <begin position="290"/>
        <end position="349"/>
    </location>
</feature>
<evidence type="ECO:0000259" key="1">
    <source>
        <dbReference type="Pfam" id="PF13556"/>
    </source>
</evidence>